<gene>
    <name evidence="1" type="ORF">MB27_26505</name>
</gene>
<evidence type="ECO:0000313" key="2">
    <source>
        <dbReference type="Proteomes" id="UP000054537"/>
    </source>
</evidence>
<dbReference type="RefSeq" id="WP_043528759.1">
    <property type="nucleotide sequence ID" value="NZ_BAABKU010000041.1"/>
</dbReference>
<name>A0A0A6UIB5_ACTUT</name>
<reference evidence="1 2" key="1">
    <citation type="submission" date="2014-10" db="EMBL/GenBank/DDBJ databases">
        <title>Draft genome sequence of Actinoplanes utahensis NRRL 12052.</title>
        <authorList>
            <person name="Velasco-Bucheli B."/>
            <person name="del Cerro C."/>
            <person name="Hormigo D."/>
            <person name="Garcia J.L."/>
            <person name="Acebal C."/>
            <person name="Arroyo M."/>
            <person name="de la Mata I."/>
        </authorList>
    </citation>
    <scope>NUCLEOTIDE SEQUENCE [LARGE SCALE GENOMIC DNA]</scope>
    <source>
        <strain evidence="1 2">NRRL 12052</strain>
    </source>
</reference>
<dbReference type="Proteomes" id="UP000054537">
    <property type="component" value="Unassembled WGS sequence"/>
</dbReference>
<protein>
    <submittedName>
        <fullName evidence="1">Uncharacterized protein</fullName>
    </submittedName>
</protein>
<organism evidence="1 2">
    <name type="scientific">Actinoplanes utahensis</name>
    <dbReference type="NCBI Taxonomy" id="1869"/>
    <lineage>
        <taxon>Bacteria</taxon>
        <taxon>Bacillati</taxon>
        <taxon>Actinomycetota</taxon>
        <taxon>Actinomycetes</taxon>
        <taxon>Micromonosporales</taxon>
        <taxon>Micromonosporaceae</taxon>
        <taxon>Actinoplanes</taxon>
    </lineage>
</organism>
<comment type="caution">
    <text evidence="1">The sequence shown here is derived from an EMBL/GenBank/DDBJ whole genome shotgun (WGS) entry which is preliminary data.</text>
</comment>
<dbReference type="AlphaFoldDB" id="A0A0A6UIB5"/>
<evidence type="ECO:0000313" key="1">
    <source>
        <dbReference type="EMBL" id="KHD74788.1"/>
    </source>
</evidence>
<proteinExistence type="predicted"/>
<accession>A0A0A6UIB5</accession>
<dbReference type="OrthoDB" id="4760555at2"/>
<sequence>MTFLPDGRQAVAVRQALPSTTDSVSEVFLHESPVADPATRIDEVLPGHLKITVTKGLEPGKADSTTSEGVHCTTGRESCIVIKSEYRIDVEGYGGGLLSDAIKRIAEGVQLSDPADQNTWMKVDF</sequence>
<keyword evidence="2" id="KW-1185">Reference proteome</keyword>
<dbReference type="EMBL" id="JRTT01000036">
    <property type="protein sequence ID" value="KHD74788.1"/>
    <property type="molecule type" value="Genomic_DNA"/>
</dbReference>